<dbReference type="Gene3D" id="3.30.70.1170">
    <property type="entry name" value="Sun protein, domain 3"/>
    <property type="match status" value="1"/>
</dbReference>
<dbReference type="OrthoDB" id="9810297at2"/>
<comment type="caution">
    <text evidence="8">The sequence shown here is derived from an EMBL/GenBank/DDBJ whole genome shotgun (WGS) entry which is preliminary data.</text>
</comment>
<dbReference type="InterPro" id="IPR023267">
    <property type="entry name" value="RCMT"/>
</dbReference>
<dbReference type="PANTHER" id="PTHR22807:SF30">
    <property type="entry name" value="28S RRNA (CYTOSINE(4447)-C(5))-METHYLTRANSFERASE-RELATED"/>
    <property type="match status" value="1"/>
</dbReference>
<proteinExistence type="inferred from homology"/>
<gene>
    <name evidence="8" type="ORF">ADM99_12850</name>
</gene>
<evidence type="ECO:0000259" key="7">
    <source>
        <dbReference type="PROSITE" id="PS51686"/>
    </source>
</evidence>
<dbReference type="PRINTS" id="PR02008">
    <property type="entry name" value="RCMTFAMILY"/>
</dbReference>
<dbReference type="GO" id="GO:0003723">
    <property type="term" value="F:RNA binding"/>
    <property type="evidence" value="ECO:0007669"/>
    <property type="project" value="UniProtKB-UniRule"/>
</dbReference>
<feature type="binding site" evidence="6">
    <location>
        <position position="145"/>
    </location>
    <ligand>
        <name>S-adenosyl-L-methionine</name>
        <dbReference type="ChEBI" id="CHEBI:59789"/>
    </ligand>
</feature>
<keyword evidence="5 6" id="KW-0694">RNA-binding</keyword>
<dbReference type="Gene3D" id="3.40.50.150">
    <property type="entry name" value="Vaccinia Virus protein VP39"/>
    <property type="match status" value="1"/>
</dbReference>
<feature type="active site" description="Nucleophile" evidence="6">
    <location>
        <position position="242"/>
    </location>
</feature>
<feature type="domain" description="SAM-dependent MTase RsmB/NOP-type" evidence="7">
    <location>
        <begin position="27"/>
        <end position="316"/>
    </location>
</feature>
<organism evidence="8 9">
    <name type="scientific">Leptolinea tardivitalis</name>
    <dbReference type="NCBI Taxonomy" id="229920"/>
    <lineage>
        <taxon>Bacteria</taxon>
        <taxon>Bacillati</taxon>
        <taxon>Chloroflexota</taxon>
        <taxon>Anaerolineae</taxon>
        <taxon>Anaerolineales</taxon>
        <taxon>Anaerolineaceae</taxon>
        <taxon>Leptolinea</taxon>
    </lineage>
</organism>
<evidence type="ECO:0000256" key="6">
    <source>
        <dbReference type="PROSITE-ProRule" id="PRU01023"/>
    </source>
</evidence>
<dbReference type="InterPro" id="IPR029063">
    <property type="entry name" value="SAM-dependent_MTases_sf"/>
</dbReference>
<evidence type="ECO:0000256" key="2">
    <source>
        <dbReference type="ARBA" id="ARBA00022603"/>
    </source>
</evidence>
<accession>A0A0P6WQN2</accession>
<evidence type="ECO:0000256" key="1">
    <source>
        <dbReference type="ARBA" id="ARBA00022490"/>
    </source>
</evidence>
<feature type="binding site" evidence="6">
    <location>
        <position position="190"/>
    </location>
    <ligand>
        <name>S-adenosyl-L-methionine</name>
        <dbReference type="ChEBI" id="CHEBI:59789"/>
    </ligand>
</feature>
<keyword evidence="4 6" id="KW-0949">S-adenosyl-L-methionine</keyword>
<reference evidence="8 9" key="1">
    <citation type="submission" date="2015-07" db="EMBL/GenBank/DDBJ databases">
        <title>Genome sequence of Leptolinea tardivitalis DSM 16556.</title>
        <authorList>
            <person name="Hemp J."/>
            <person name="Ward L.M."/>
            <person name="Pace L.A."/>
            <person name="Fischer W.W."/>
        </authorList>
    </citation>
    <scope>NUCLEOTIDE SEQUENCE [LARGE SCALE GENOMIC DNA]</scope>
    <source>
        <strain evidence="8 9">YMTK-2</strain>
    </source>
</reference>
<comment type="caution">
    <text evidence="6">Lacks conserved residue(s) required for the propagation of feature annotation.</text>
</comment>
<dbReference type="Pfam" id="PF17125">
    <property type="entry name" value="Methyltr_RsmF_N"/>
    <property type="match status" value="1"/>
</dbReference>
<dbReference type="InterPro" id="IPR001678">
    <property type="entry name" value="MeTrfase_RsmB-F_NOP2_dom"/>
</dbReference>
<dbReference type="PANTHER" id="PTHR22807">
    <property type="entry name" value="NOP2 YEAST -RELATED NOL1/NOP2/FMU SUN DOMAIN-CONTAINING"/>
    <property type="match status" value="1"/>
</dbReference>
<keyword evidence="1" id="KW-0963">Cytoplasm</keyword>
<dbReference type="GO" id="GO:0008173">
    <property type="term" value="F:RNA methyltransferase activity"/>
    <property type="evidence" value="ECO:0007669"/>
    <property type="project" value="InterPro"/>
</dbReference>
<dbReference type="Proteomes" id="UP000050430">
    <property type="component" value="Unassembled WGS sequence"/>
</dbReference>
<evidence type="ECO:0000256" key="3">
    <source>
        <dbReference type="ARBA" id="ARBA00022679"/>
    </source>
</evidence>
<sequence>MKQKRAFPADPIGRYRELLSEKEAALLESSLINPAPTAIRVNPLKAEPRQLSEEMSHKYQWDLQPVPHCRDGFTMTSSLIPPGHTLEGRLGYFYIQDAASMLPVELFEPVETTEPLILDLTASPGGKTAHLASRFHDRGLILANDGTSSRIPALTSTLKNWGAACSAVTNFPGERFGQWFPETFDLVLLDAPCSMENLHPGEKNKRDIKPPERSRLAQRQVQLLMSALQACKVGGQVVYSTCTLAPEEDEGVVDTILRLTGHAVTITPAAQRLGVQAPGLESAFGQTFSPETVKSLRLWPHRLRTSGFFSAHFRKNSSLPGQSRESPTRPYLPSHIIPLGRKDQEFLISHFAANYGVDLTNLLEGQALTLGLFKQSVYLLPHILENSFAGLPVNSSGLRLGDYAESGFEPSLEWTTRYGKLITGNRYNLSPDNFLRWSRGEDVPYENAVEPARGTILVMISPEGYVAGTGRMSSRGIKNLLPRHLALKS</sequence>
<keyword evidence="3 6" id="KW-0808">Transferase</keyword>
<dbReference type="GO" id="GO:0001510">
    <property type="term" value="P:RNA methylation"/>
    <property type="evidence" value="ECO:0007669"/>
    <property type="project" value="InterPro"/>
</dbReference>
<evidence type="ECO:0000313" key="9">
    <source>
        <dbReference type="Proteomes" id="UP000050430"/>
    </source>
</evidence>
<keyword evidence="9" id="KW-1185">Reference proteome</keyword>
<dbReference type="STRING" id="229920.ADM99_12850"/>
<evidence type="ECO:0000313" key="8">
    <source>
        <dbReference type="EMBL" id="KPL71145.1"/>
    </source>
</evidence>
<dbReference type="InterPro" id="IPR031341">
    <property type="entry name" value="Methyltr_RsmF_N"/>
</dbReference>
<dbReference type="PATRIC" id="fig|229920.5.peg.2894"/>
<dbReference type="PROSITE" id="PS51686">
    <property type="entry name" value="SAM_MT_RSMB_NOP"/>
    <property type="match status" value="1"/>
</dbReference>
<comment type="similarity">
    <text evidence="6">Belongs to the class I-like SAM-binding methyltransferase superfamily. RsmB/NOP family.</text>
</comment>
<evidence type="ECO:0000256" key="5">
    <source>
        <dbReference type="ARBA" id="ARBA00022884"/>
    </source>
</evidence>
<dbReference type="RefSeq" id="WP_062422898.1">
    <property type="nucleotide sequence ID" value="NZ_BBYA01000011.1"/>
</dbReference>
<dbReference type="InterPro" id="IPR049560">
    <property type="entry name" value="MeTrfase_RsmB-F_NOP2_cat"/>
</dbReference>
<protein>
    <recommendedName>
        <fullName evidence="7">SAM-dependent MTase RsmB/NOP-type domain-containing protein</fullName>
    </recommendedName>
</protein>
<dbReference type="EMBL" id="LGCK01000012">
    <property type="protein sequence ID" value="KPL71145.1"/>
    <property type="molecule type" value="Genomic_DNA"/>
</dbReference>
<dbReference type="SUPFAM" id="SSF53335">
    <property type="entry name" value="S-adenosyl-L-methionine-dependent methyltransferases"/>
    <property type="match status" value="1"/>
</dbReference>
<dbReference type="Gene3D" id="3.10.450.720">
    <property type="match status" value="1"/>
</dbReference>
<keyword evidence="2 6" id="KW-0489">Methyltransferase</keyword>
<evidence type="ECO:0000256" key="4">
    <source>
        <dbReference type="ARBA" id="ARBA00022691"/>
    </source>
</evidence>
<dbReference type="AlphaFoldDB" id="A0A0P6WQN2"/>
<dbReference type="Pfam" id="PF01189">
    <property type="entry name" value="Methyltr_RsmB-F"/>
    <property type="match status" value="1"/>
</dbReference>
<name>A0A0P6WQN2_9CHLR</name>